<accession>A0A1G9AVC8</accession>
<evidence type="ECO:0000313" key="2">
    <source>
        <dbReference type="Proteomes" id="UP000199682"/>
    </source>
</evidence>
<protein>
    <submittedName>
        <fullName evidence="1">Uncharacterized protein</fullName>
    </submittedName>
</protein>
<organism evidence="1 2">
    <name type="scientific">Lentzea albidocapillata subsp. violacea</name>
    <dbReference type="NCBI Taxonomy" id="128104"/>
    <lineage>
        <taxon>Bacteria</taxon>
        <taxon>Bacillati</taxon>
        <taxon>Actinomycetota</taxon>
        <taxon>Actinomycetes</taxon>
        <taxon>Pseudonocardiales</taxon>
        <taxon>Pseudonocardiaceae</taxon>
        <taxon>Lentzea</taxon>
    </lineage>
</organism>
<reference evidence="2" key="1">
    <citation type="submission" date="2016-10" db="EMBL/GenBank/DDBJ databases">
        <authorList>
            <person name="Varghese N."/>
            <person name="Submissions S."/>
        </authorList>
    </citation>
    <scope>NUCLEOTIDE SEQUENCE [LARGE SCALE GENOMIC DNA]</scope>
    <source>
        <strain evidence="2">DSM 44796</strain>
    </source>
</reference>
<sequence length="261" mass="28862">MHVVSRPVAAVRRAVRHLAGRHSLQISLGSAVSGAWLWSVDCVCLRENRSRFQGRGDTRDTALAAARELVRDVDEVTAVKHVFGAPAVIRFWGETSLWVQAGQLALPEHLRGRGNVLTVGTGRRPDNGRPVGWAALTDAGWHQKGSDDLGGTWPVRALLALAVGRGLQFYPPGHVVDVVVDNLDVAHMARRILAGRVTSWLDAPSWLSREAFVALHKAANRRLRVRVIEIDRRDDYPLHAVAKRLAEHMPVTDLLRPKENE</sequence>
<dbReference type="AlphaFoldDB" id="A0A1G9AVC8"/>
<evidence type="ECO:0000313" key="1">
    <source>
        <dbReference type="EMBL" id="SDK31178.1"/>
    </source>
</evidence>
<dbReference type="Proteomes" id="UP000199682">
    <property type="component" value="Unassembled WGS sequence"/>
</dbReference>
<gene>
    <name evidence="1" type="ORF">SAMN04488074_105129</name>
</gene>
<dbReference type="EMBL" id="FNET01000005">
    <property type="protein sequence ID" value="SDK31178.1"/>
    <property type="molecule type" value="Genomic_DNA"/>
</dbReference>
<name>A0A1G9AVC8_9PSEU</name>
<proteinExistence type="predicted"/>
<dbReference type="RefSeq" id="WP_143027708.1">
    <property type="nucleotide sequence ID" value="NZ_FNET01000005.1"/>
</dbReference>